<comment type="caution">
    <text evidence="2">The sequence shown here is derived from an EMBL/GenBank/DDBJ whole genome shotgun (WGS) entry which is preliminary data.</text>
</comment>
<evidence type="ECO:0000313" key="3">
    <source>
        <dbReference type="Proteomes" id="UP001054857"/>
    </source>
</evidence>
<keyword evidence="3" id="KW-1185">Reference proteome</keyword>
<accession>A0AAD3DGR9</accession>
<feature type="non-terminal residue" evidence="2">
    <location>
        <position position="113"/>
    </location>
</feature>
<protein>
    <submittedName>
        <fullName evidence="2">Uncharacterized protein</fullName>
    </submittedName>
</protein>
<name>A0AAD3DGR9_9CHLO</name>
<gene>
    <name evidence="2" type="ORF">Agub_g939</name>
</gene>
<organism evidence="2 3">
    <name type="scientific">Astrephomene gubernaculifera</name>
    <dbReference type="NCBI Taxonomy" id="47775"/>
    <lineage>
        <taxon>Eukaryota</taxon>
        <taxon>Viridiplantae</taxon>
        <taxon>Chlorophyta</taxon>
        <taxon>core chlorophytes</taxon>
        <taxon>Chlorophyceae</taxon>
        <taxon>CS clade</taxon>
        <taxon>Chlamydomonadales</taxon>
        <taxon>Astrephomenaceae</taxon>
        <taxon>Astrephomene</taxon>
    </lineage>
</organism>
<reference evidence="2 3" key="1">
    <citation type="journal article" date="2021" name="Sci. Rep.">
        <title>Genome sequencing of the multicellular alga Astrephomene provides insights into convergent evolution of germ-soma differentiation.</title>
        <authorList>
            <person name="Yamashita S."/>
            <person name="Yamamoto K."/>
            <person name="Matsuzaki R."/>
            <person name="Suzuki S."/>
            <person name="Yamaguchi H."/>
            <person name="Hirooka S."/>
            <person name="Minakuchi Y."/>
            <person name="Miyagishima S."/>
            <person name="Kawachi M."/>
            <person name="Toyoda A."/>
            <person name="Nozaki H."/>
        </authorList>
    </citation>
    <scope>NUCLEOTIDE SEQUENCE [LARGE SCALE GENOMIC DNA]</scope>
    <source>
        <strain evidence="2 3">NIES-4017</strain>
    </source>
</reference>
<evidence type="ECO:0000256" key="1">
    <source>
        <dbReference type="SAM" id="MobiDB-lite"/>
    </source>
</evidence>
<feature type="region of interest" description="Disordered" evidence="1">
    <location>
        <begin position="58"/>
        <end position="86"/>
    </location>
</feature>
<dbReference type="EMBL" id="BMAR01000001">
    <property type="protein sequence ID" value="GFR40388.1"/>
    <property type="molecule type" value="Genomic_DNA"/>
</dbReference>
<feature type="non-terminal residue" evidence="2">
    <location>
        <position position="1"/>
    </location>
</feature>
<sequence length="113" mass="11277">PHAQGRPWRQRHVAAGQDGLAGGALACSASHQLWPAAPRAGPAVAAAACSGGAGWIGGGGTSMQREPSAVASRPARKERKEAGKPAAVDVPDCITGQLTLLLGSITIASSKHP</sequence>
<dbReference type="AlphaFoldDB" id="A0AAD3DGR9"/>
<dbReference type="Proteomes" id="UP001054857">
    <property type="component" value="Unassembled WGS sequence"/>
</dbReference>
<evidence type="ECO:0000313" key="2">
    <source>
        <dbReference type="EMBL" id="GFR40388.1"/>
    </source>
</evidence>
<proteinExistence type="predicted"/>